<evidence type="ECO:0000313" key="6">
    <source>
        <dbReference type="Proteomes" id="UP001500227"/>
    </source>
</evidence>
<evidence type="ECO:0000256" key="2">
    <source>
        <dbReference type="ARBA" id="ARBA00023002"/>
    </source>
</evidence>
<comment type="cofactor">
    <cofactor evidence="1">
        <name>FMN</name>
        <dbReference type="ChEBI" id="CHEBI:58210"/>
    </cofactor>
</comment>
<dbReference type="EMBL" id="BAABKD010000009">
    <property type="protein sequence ID" value="GAA5089630.1"/>
    <property type="molecule type" value="Genomic_DNA"/>
</dbReference>
<evidence type="ECO:0000256" key="3">
    <source>
        <dbReference type="ARBA" id="ARBA00024042"/>
    </source>
</evidence>
<dbReference type="PANTHER" id="PTHR10578:SF143">
    <property type="entry name" value="FMN-DEPENDENT ALPHA-HYDROXY ACID DEHYDROGENASE PB1A11.03"/>
    <property type="match status" value="1"/>
</dbReference>
<protein>
    <submittedName>
        <fullName evidence="5">Alpha-hydroxy acid oxidase</fullName>
    </submittedName>
</protein>
<proteinExistence type="inferred from homology"/>
<comment type="similarity">
    <text evidence="3">Belongs to the FMN-dependent alpha-hydroxy acid dehydrogenase family.</text>
</comment>
<dbReference type="InterPro" id="IPR037396">
    <property type="entry name" value="FMN_HAD"/>
</dbReference>
<evidence type="ECO:0000313" key="5">
    <source>
        <dbReference type="EMBL" id="GAA5089630.1"/>
    </source>
</evidence>
<sequence>MTTPLAPLSQIPAEIVTVADYISYAQARMTPQAWAYLTGGAADERLLHRNESAYQRYQIWPRVLRDLTAAHTRVSLLGKEYAYPIFLAPVAYQRLAHPEGELATALAAAAMQTPFVVSMQSSTDLAVLAAQAPGPQWLQWYWQPDQQASARLLTQAVQLGVEAIVLTVDAPVNGVRNREQRAQFCLPAGVEAVNLRGFAPQPALVSQAGQSPLFGTGFLQTAPTWAQVAEFIQDCPLPVFLKGILHPGDARQALEIGAAGIVVSNHGGRVLDTAPTPLQALPAVVQAVGASIPVLVDGGIRRGTDVFIALALGAKAVLIGRPYMYGLAAAGAAGVAHVLHILRTELEVTMALAGCHNLDAIQRDCLGDAY</sequence>
<dbReference type="RefSeq" id="WP_345370500.1">
    <property type="nucleotide sequence ID" value="NZ_BAABKD010000009.1"/>
</dbReference>
<reference evidence="6" key="1">
    <citation type="journal article" date="2019" name="Int. J. Syst. Evol. Microbiol.">
        <title>The Global Catalogue of Microorganisms (GCM) 10K type strain sequencing project: providing services to taxonomists for standard genome sequencing and annotation.</title>
        <authorList>
            <consortium name="The Broad Institute Genomics Platform"/>
            <consortium name="The Broad Institute Genome Sequencing Center for Infectious Disease"/>
            <person name="Wu L."/>
            <person name="Ma J."/>
        </authorList>
    </citation>
    <scope>NUCLEOTIDE SEQUENCE [LARGE SCALE GENOMIC DNA]</scope>
    <source>
        <strain evidence="6">JCM 18423</strain>
    </source>
</reference>
<dbReference type="InterPro" id="IPR013785">
    <property type="entry name" value="Aldolase_TIM"/>
</dbReference>
<dbReference type="PIRSF" id="PIRSF000138">
    <property type="entry name" value="Al-hdrx_acd_dh"/>
    <property type="match status" value="1"/>
</dbReference>
<accession>A0ABP9M6I8</accession>
<dbReference type="CDD" id="cd02809">
    <property type="entry name" value="alpha_hydroxyacid_oxid_FMN"/>
    <property type="match status" value="1"/>
</dbReference>
<organism evidence="5 6">
    <name type="scientific">Paenalcaligenes hermetiae</name>
    <dbReference type="NCBI Taxonomy" id="1157987"/>
    <lineage>
        <taxon>Bacteria</taxon>
        <taxon>Pseudomonadati</taxon>
        <taxon>Pseudomonadota</taxon>
        <taxon>Betaproteobacteria</taxon>
        <taxon>Burkholderiales</taxon>
        <taxon>Alcaligenaceae</taxon>
        <taxon>Paenalcaligenes</taxon>
    </lineage>
</organism>
<comment type="caution">
    <text evidence="5">The sequence shown here is derived from an EMBL/GenBank/DDBJ whole genome shotgun (WGS) entry which is preliminary data.</text>
</comment>
<dbReference type="SUPFAM" id="SSF51395">
    <property type="entry name" value="FMN-linked oxidoreductases"/>
    <property type="match status" value="1"/>
</dbReference>
<evidence type="ECO:0000256" key="1">
    <source>
        <dbReference type="ARBA" id="ARBA00001917"/>
    </source>
</evidence>
<keyword evidence="2" id="KW-0560">Oxidoreductase</keyword>
<dbReference type="Proteomes" id="UP001500227">
    <property type="component" value="Unassembled WGS sequence"/>
</dbReference>
<evidence type="ECO:0000259" key="4">
    <source>
        <dbReference type="PROSITE" id="PS51349"/>
    </source>
</evidence>
<name>A0ABP9M6I8_9BURK</name>
<dbReference type="PANTHER" id="PTHR10578">
    <property type="entry name" value="S -2-HYDROXY-ACID OXIDASE-RELATED"/>
    <property type="match status" value="1"/>
</dbReference>
<dbReference type="PROSITE" id="PS51349">
    <property type="entry name" value="FMN_HYDROXY_ACID_DH_2"/>
    <property type="match status" value="1"/>
</dbReference>
<feature type="domain" description="FMN hydroxy acid dehydrogenase" evidence="4">
    <location>
        <begin position="10"/>
        <end position="370"/>
    </location>
</feature>
<dbReference type="Gene3D" id="3.20.20.70">
    <property type="entry name" value="Aldolase class I"/>
    <property type="match status" value="1"/>
</dbReference>
<dbReference type="InterPro" id="IPR012133">
    <property type="entry name" value="Alpha-hydoxy_acid_DH_FMN"/>
</dbReference>
<dbReference type="InterPro" id="IPR000262">
    <property type="entry name" value="FMN-dep_DH"/>
</dbReference>
<gene>
    <name evidence="5" type="ORF">GCM10023337_12830</name>
</gene>
<dbReference type="Pfam" id="PF01070">
    <property type="entry name" value="FMN_dh"/>
    <property type="match status" value="1"/>
</dbReference>
<keyword evidence="6" id="KW-1185">Reference proteome</keyword>